<evidence type="ECO:0000259" key="1">
    <source>
        <dbReference type="PROSITE" id="PS50011"/>
    </source>
</evidence>
<gene>
    <name evidence="2" type="ORF">AWRI4619_LOCUS8848</name>
</gene>
<comment type="caution">
    <text evidence="2">The sequence shown here is derived from an EMBL/GenBank/DDBJ whole genome shotgun (WGS) entry which is preliminary data.</text>
</comment>
<dbReference type="InterPro" id="IPR000719">
    <property type="entry name" value="Prot_kinase_dom"/>
</dbReference>
<dbReference type="AlphaFoldDB" id="A0A9N8K1U0"/>
<sequence length="306" mass="34516">MSLYDYGDLNGLIKAHFIKQKAIPEPFIWHTLICLMKAAVQLEEQARSRPNNTDTDVIVVFDMKPGNILLAAPERTSMFPIYPRPHIADVGGGVLTNKDDFGNRVHGQRIVYTRGYKAPEMWRPHQGLSADATILESSTAPIRGTWTNVWQIGRVIEQMMKLIPKFADIVYQPGQDEEAMTPGITDWPFELPGQNYSMILRKLVAQCLSFHPEERPSPQIILSHIDKPGFVLFNGMDSFGNDAWFQQQQLERTAAGPKKAPKPTTLFEGAALRDTEVENQRRLYQARAYLRAWGPIIAAEFGLLGP</sequence>
<dbReference type="GO" id="GO:0004672">
    <property type="term" value="F:protein kinase activity"/>
    <property type="evidence" value="ECO:0007669"/>
    <property type="project" value="InterPro"/>
</dbReference>
<name>A0A9N8K1U0_9PEZI</name>
<evidence type="ECO:0000313" key="3">
    <source>
        <dbReference type="Proteomes" id="UP000716446"/>
    </source>
</evidence>
<keyword evidence="3" id="KW-1185">Reference proteome</keyword>
<organism evidence="2 3">
    <name type="scientific">Aureobasidium vineae</name>
    <dbReference type="NCBI Taxonomy" id="2773715"/>
    <lineage>
        <taxon>Eukaryota</taxon>
        <taxon>Fungi</taxon>
        <taxon>Dikarya</taxon>
        <taxon>Ascomycota</taxon>
        <taxon>Pezizomycotina</taxon>
        <taxon>Dothideomycetes</taxon>
        <taxon>Dothideomycetidae</taxon>
        <taxon>Dothideales</taxon>
        <taxon>Saccotheciaceae</taxon>
        <taxon>Aureobasidium</taxon>
    </lineage>
</organism>
<dbReference type="SUPFAM" id="SSF56112">
    <property type="entry name" value="Protein kinase-like (PK-like)"/>
    <property type="match status" value="1"/>
</dbReference>
<protein>
    <recommendedName>
        <fullName evidence="1">Protein kinase domain-containing protein</fullName>
    </recommendedName>
</protein>
<dbReference type="Gene3D" id="1.10.510.10">
    <property type="entry name" value="Transferase(Phosphotransferase) domain 1"/>
    <property type="match status" value="1"/>
</dbReference>
<feature type="domain" description="Protein kinase" evidence="1">
    <location>
        <begin position="1"/>
        <end position="230"/>
    </location>
</feature>
<dbReference type="InterPro" id="IPR011009">
    <property type="entry name" value="Kinase-like_dom_sf"/>
</dbReference>
<evidence type="ECO:0000313" key="2">
    <source>
        <dbReference type="EMBL" id="CAD0095518.1"/>
    </source>
</evidence>
<dbReference type="EMBL" id="CAIJEN010000015">
    <property type="protein sequence ID" value="CAD0095518.1"/>
    <property type="molecule type" value="Genomic_DNA"/>
</dbReference>
<dbReference type="GO" id="GO:0005524">
    <property type="term" value="F:ATP binding"/>
    <property type="evidence" value="ECO:0007669"/>
    <property type="project" value="InterPro"/>
</dbReference>
<dbReference type="InterPro" id="IPR053083">
    <property type="entry name" value="TF_kinase-domain_protein"/>
</dbReference>
<dbReference type="PROSITE" id="PS50011">
    <property type="entry name" value="PROTEIN_KINASE_DOM"/>
    <property type="match status" value="1"/>
</dbReference>
<dbReference type="PANTHER" id="PTHR44305:SF24">
    <property type="entry name" value="TYROSINE-PROTEIN KINASE C03B1.5-RELATED"/>
    <property type="match status" value="1"/>
</dbReference>
<dbReference type="Proteomes" id="UP000716446">
    <property type="component" value="Unassembled WGS sequence"/>
</dbReference>
<reference evidence="2" key="1">
    <citation type="submission" date="2020-06" db="EMBL/GenBank/DDBJ databases">
        <authorList>
            <person name="Onetto C."/>
        </authorList>
    </citation>
    <scope>NUCLEOTIDE SEQUENCE</scope>
</reference>
<proteinExistence type="predicted"/>
<dbReference type="PANTHER" id="PTHR44305">
    <property type="entry name" value="SI:DKEY-192D15.2-RELATED"/>
    <property type="match status" value="1"/>
</dbReference>
<accession>A0A9N8K1U0</accession>